<dbReference type="GO" id="GO:0016747">
    <property type="term" value="F:acyltransferase activity, transferring groups other than amino-acyl groups"/>
    <property type="evidence" value="ECO:0007669"/>
    <property type="project" value="InterPro"/>
</dbReference>
<feature type="region of interest" description="Disordered" evidence="1">
    <location>
        <begin position="183"/>
        <end position="204"/>
    </location>
</feature>
<dbReference type="InterPro" id="IPR004675">
    <property type="entry name" value="AhpD_core"/>
</dbReference>
<dbReference type="KEGG" id="atl:Athai_15030"/>
<dbReference type="InterPro" id="IPR029032">
    <property type="entry name" value="AhpD-like"/>
</dbReference>
<evidence type="ECO:0000259" key="2">
    <source>
        <dbReference type="PROSITE" id="PS51186"/>
    </source>
</evidence>
<dbReference type="PANTHER" id="PTHR35446">
    <property type="entry name" value="SI:CH211-175M2.5"/>
    <property type="match status" value="1"/>
</dbReference>
<feature type="domain" description="N-acetyltransferase" evidence="2">
    <location>
        <begin position="212"/>
        <end position="397"/>
    </location>
</feature>
<dbReference type="PANTHER" id="PTHR35446:SF3">
    <property type="entry name" value="CMD DOMAIN-CONTAINING PROTEIN"/>
    <property type="match status" value="1"/>
</dbReference>
<accession>A0A7R7DLN9</accession>
<evidence type="ECO:0000256" key="1">
    <source>
        <dbReference type="SAM" id="MobiDB-lite"/>
    </source>
</evidence>
<dbReference type="InterPro" id="IPR003779">
    <property type="entry name" value="CMD-like"/>
</dbReference>
<dbReference type="EMBL" id="AP023355">
    <property type="protein sequence ID" value="BCJ34000.1"/>
    <property type="molecule type" value="Genomic_DNA"/>
</dbReference>
<dbReference type="AlphaFoldDB" id="A0A7R7DLN9"/>
<organism evidence="3 4">
    <name type="scientific">Actinocatenispora thailandica</name>
    <dbReference type="NCBI Taxonomy" id="227318"/>
    <lineage>
        <taxon>Bacteria</taxon>
        <taxon>Bacillati</taxon>
        <taxon>Actinomycetota</taxon>
        <taxon>Actinomycetes</taxon>
        <taxon>Micromonosporales</taxon>
        <taxon>Micromonosporaceae</taxon>
        <taxon>Actinocatenispora</taxon>
    </lineage>
</organism>
<dbReference type="PROSITE" id="PS51186">
    <property type="entry name" value="GNAT"/>
    <property type="match status" value="1"/>
</dbReference>
<dbReference type="Proteomes" id="UP000611640">
    <property type="component" value="Chromosome"/>
</dbReference>
<dbReference type="Gene3D" id="3.40.630.30">
    <property type="match status" value="1"/>
</dbReference>
<dbReference type="InterPro" id="IPR016181">
    <property type="entry name" value="Acyl_CoA_acyltransferase"/>
</dbReference>
<dbReference type="GO" id="GO:0051920">
    <property type="term" value="F:peroxiredoxin activity"/>
    <property type="evidence" value="ECO:0007669"/>
    <property type="project" value="InterPro"/>
</dbReference>
<reference evidence="3 4" key="1">
    <citation type="submission" date="2020-08" db="EMBL/GenBank/DDBJ databases">
        <title>Whole genome shotgun sequence of Actinocatenispora thailandica NBRC 105041.</title>
        <authorList>
            <person name="Komaki H."/>
            <person name="Tamura T."/>
        </authorList>
    </citation>
    <scope>NUCLEOTIDE SEQUENCE [LARGE SCALE GENOMIC DNA]</scope>
    <source>
        <strain evidence="3 4">NBRC 105041</strain>
    </source>
</reference>
<evidence type="ECO:0000313" key="3">
    <source>
        <dbReference type="EMBL" id="BCJ34000.1"/>
    </source>
</evidence>
<proteinExistence type="predicted"/>
<dbReference type="Pfam" id="PF00583">
    <property type="entry name" value="Acetyltransf_1"/>
    <property type="match status" value="2"/>
</dbReference>
<name>A0A7R7DLN9_9ACTN</name>
<dbReference type="SUPFAM" id="SSF69118">
    <property type="entry name" value="AhpD-like"/>
    <property type="match status" value="1"/>
</dbReference>
<dbReference type="Gene3D" id="1.20.1290.10">
    <property type="entry name" value="AhpD-like"/>
    <property type="match status" value="1"/>
</dbReference>
<keyword evidence="4" id="KW-1185">Reference proteome</keyword>
<sequence>MPPLPIVDPETATGDAVRLLTATHRALGIVPNLTKVMANSPAVLEGYVAVLGALDAAGNLPPDVRERIALLVAQENRCDYCLSAHSFLGTRVTGMSGDEVTRARWGDADDSGTGAALALAAAMVRGRGEVSDDQLARIRDAGLSDARIVEVVAQVAVNVFTNYLAKVGRVDVDWPLVRHTDRPGAAARHRGSAETTAQHHPSRQGALVTGITTKQQVSAEDAVAWHAVVAASLAADLPTGPRPTVEQIRAQLTAAGLDSRRLFWLATGADDAVVGVAALRLFSSAGQDHLAELELHVDPAQRRSGVGSRLLAAAVSAARAERRRSLLAAAPADGPGAAFCLARDFRQVLALDHLLLDVARADDAEADAEHPGYELVSWQGTVPDEHAGAFAAAKNAMNDMPTGEMDYGSQTWTAERVRAMAAVLADRGDLLLTVAALGKGELAGYTEIVVPSGETRRALQYDTAVVPAHRGHRLGLWLKAAMVRRLRAEHPGIVEIETDNAEDNVHMLAVNRDLGFRPYRRTREFQLDLPAS</sequence>
<evidence type="ECO:0000313" key="4">
    <source>
        <dbReference type="Proteomes" id="UP000611640"/>
    </source>
</evidence>
<dbReference type="SUPFAM" id="SSF55729">
    <property type="entry name" value="Acyl-CoA N-acyltransferases (Nat)"/>
    <property type="match status" value="2"/>
</dbReference>
<protein>
    <recommendedName>
        <fullName evidence="2">N-acetyltransferase domain-containing protein</fullName>
    </recommendedName>
</protein>
<gene>
    <name evidence="3" type="ORF">Athai_15030</name>
</gene>
<dbReference type="NCBIfam" id="TIGR00778">
    <property type="entry name" value="ahpD_dom"/>
    <property type="match status" value="1"/>
</dbReference>
<dbReference type="RefSeq" id="WP_203960790.1">
    <property type="nucleotide sequence ID" value="NZ_AP023355.1"/>
</dbReference>
<dbReference type="InterPro" id="IPR000182">
    <property type="entry name" value="GNAT_dom"/>
</dbReference>
<dbReference type="Pfam" id="PF02627">
    <property type="entry name" value="CMD"/>
    <property type="match status" value="1"/>
</dbReference>